<name>A0A814CRP9_9BILA</name>
<dbReference type="EMBL" id="CAJOAZ010001142">
    <property type="protein sequence ID" value="CAF3770952.1"/>
    <property type="molecule type" value="Genomic_DNA"/>
</dbReference>
<comment type="caution">
    <text evidence="2">The sequence shown here is derived from an EMBL/GenBank/DDBJ whole genome shotgun (WGS) entry which is preliminary data.</text>
</comment>
<dbReference type="EMBL" id="CAJNOG010000101">
    <property type="protein sequence ID" value="CAF0943816.1"/>
    <property type="molecule type" value="Genomic_DNA"/>
</dbReference>
<proteinExistence type="predicted"/>
<feature type="region of interest" description="Disordered" evidence="1">
    <location>
        <begin position="34"/>
        <end position="62"/>
    </location>
</feature>
<evidence type="ECO:0000313" key="3">
    <source>
        <dbReference type="EMBL" id="CAF3770952.1"/>
    </source>
</evidence>
<reference evidence="2" key="1">
    <citation type="submission" date="2021-02" db="EMBL/GenBank/DDBJ databases">
        <authorList>
            <person name="Nowell W R."/>
        </authorList>
    </citation>
    <scope>NUCLEOTIDE SEQUENCE</scope>
</reference>
<gene>
    <name evidence="2" type="ORF">JYZ213_LOCUS12890</name>
    <name evidence="3" type="ORF">OXD698_LOCUS16586</name>
</gene>
<evidence type="ECO:0000313" key="4">
    <source>
        <dbReference type="Proteomes" id="UP000663845"/>
    </source>
</evidence>
<dbReference type="PANTHER" id="PTHR35845">
    <property type="entry name" value="SPERMATOGENESIS-ASSOCIATED SERINE-RICH PROTEIN 1"/>
    <property type="match status" value="1"/>
</dbReference>
<evidence type="ECO:0000313" key="2">
    <source>
        <dbReference type="EMBL" id="CAF0943816.1"/>
    </source>
</evidence>
<evidence type="ECO:0000256" key="1">
    <source>
        <dbReference type="SAM" id="MobiDB-lite"/>
    </source>
</evidence>
<dbReference type="InterPro" id="IPR029165">
    <property type="entry name" value="SASRP1"/>
</dbReference>
<dbReference type="Pfam" id="PF15160">
    <property type="entry name" value="SASRP1"/>
    <property type="match status" value="1"/>
</dbReference>
<protein>
    <submittedName>
        <fullName evidence="2">Uncharacterized protein</fullName>
    </submittedName>
</protein>
<sequence>MVQRNIKTFHLHYDLEKGGYRGYDRRHYPEKNRFAFSDSESNPRSRMHISSAPSRNMDEQWRPHGRHIEPKYTNFGLDWQSRIHYIAPPEHPDAKPTLPVSFIERNIRFTRPYPQNWQRTTNEWIYFTDESIEHNPSKRNYFADIYLRSIEDLGNQDIHMAQIGYKKKVLDKRNGLPKKSDGDKSYHNVEESTDFHKFGSTLPVVEFGHEKTRHESVKTLVQMKNEHFHVMNDKEFAEQERKREQENIIDEVAQLDNWKPAPRVKSAFKVLDLDPNDKHGGRYRPRIR</sequence>
<dbReference type="Proteomes" id="UP000663845">
    <property type="component" value="Unassembled WGS sequence"/>
</dbReference>
<dbReference type="Proteomes" id="UP000663844">
    <property type="component" value="Unassembled WGS sequence"/>
</dbReference>
<organism evidence="2 4">
    <name type="scientific">Adineta steineri</name>
    <dbReference type="NCBI Taxonomy" id="433720"/>
    <lineage>
        <taxon>Eukaryota</taxon>
        <taxon>Metazoa</taxon>
        <taxon>Spiralia</taxon>
        <taxon>Gnathifera</taxon>
        <taxon>Rotifera</taxon>
        <taxon>Eurotatoria</taxon>
        <taxon>Bdelloidea</taxon>
        <taxon>Adinetida</taxon>
        <taxon>Adinetidae</taxon>
        <taxon>Adineta</taxon>
    </lineage>
</organism>
<accession>A0A814CRP9</accession>
<dbReference type="AlphaFoldDB" id="A0A814CRP9"/>
<dbReference type="PANTHER" id="PTHR35845:SF1">
    <property type="entry name" value="SPERMATOGENESIS-ASSOCIATED SERINE-RICH PROTEIN 1"/>
    <property type="match status" value="1"/>
</dbReference>